<dbReference type="Proteomes" id="UP000245207">
    <property type="component" value="Unassembled WGS sequence"/>
</dbReference>
<reference evidence="2 3" key="1">
    <citation type="journal article" date="2018" name="Mol. Plant">
        <title>The genome of Artemisia annua provides insight into the evolution of Asteraceae family and artemisinin biosynthesis.</title>
        <authorList>
            <person name="Shen Q."/>
            <person name="Zhang L."/>
            <person name="Liao Z."/>
            <person name="Wang S."/>
            <person name="Yan T."/>
            <person name="Shi P."/>
            <person name="Liu M."/>
            <person name="Fu X."/>
            <person name="Pan Q."/>
            <person name="Wang Y."/>
            <person name="Lv Z."/>
            <person name="Lu X."/>
            <person name="Zhang F."/>
            <person name="Jiang W."/>
            <person name="Ma Y."/>
            <person name="Chen M."/>
            <person name="Hao X."/>
            <person name="Li L."/>
            <person name="Tang Y."/>
            <person name="Lv G."/>
            <person name="Zhou Y."/>
            <person name="Sun X."/>
            <person name="Brodelius P.E."/>
            <person name="Rose J.K.C."/>
            <person name="Tang K."/>
        </authorList>
    </citation>
    <scope>NUCLEOTIDE SEQUENCE [LARGE SCALE GENOMIC DNA]</scope>
    <source>
        <strain evidence="3">cv. Huhao1</strain>
        <tissue evidence="2">Leaf</tissue>
    </source>
</reference>
<protein>
    <submittedName>
        <fullName evidence="2">Zinc finger BED domain-containing protein RICESLEEPER 2</fullName>
    </submittedName>
</protein>
<evidence type="ECO:0000313" key="2">
    <source>
        <dbReference type="EMBL" id="PWA49285.1"/>
    </source>
</evidence>
<organism evidence="2 3">
    <name type="scientific">Artemisia annua</name>
    <name type="common">Sweet wormwood</name>
    <dbReference type="NCBI Taxonomy" id="35608"/>
    <lineage>
        <taxon>Eukaryota</taxon>
        <taxon>Viridiplantae</taxon>
        <taxon>Streptophyta</taxon>
        <taxon>Embryophyta</taxon>
        <taxon>Tracheophyta</taxon>
        <taxon>Spermatophyta</taxon>
        <taxon>Magnoliopsida</taxon>
        <taxon>eudicotyledons</taxon>
        <taxon>Gunneridae</taxon>
        <taxon>Pentapetalae</taxon>
        <taxon>asterids</taxon>
        <taxon>campanulids</taxon>
        <taxon>Asterales</taxon>
        <taxon>Asteraceae</taxon>
        <taxon>Asteroideae</taxon>
        <taxon>Anthemideae</taxon>
        <taxon>Artemisiinae</taxon>
        <taxon>Artemisia</taxon>
    </lineage>
</organism>
<keyword evidence="3" id="KW-1185">Reference proteome</keyword>
<comment type="caution">
    <text evidence="2">The sequence shown here is derived from an EMBL/GenBank/DDBJ whole genome shotgun (WGS) entry which is preliminary data.</text>
</comment>
<dbReference type="Pfam" id="PF14372">
    <property type="entry name" value="hAT-like_RNase-H"/>
    <property type="match status" value="1"/>
</dbReference>
<evidence type="ECO:0000313" key="3">
    <source>
        <dbReference type="Proteomes" id="UP000245207"/>
    </source>
</evidence>
<sequence>MNSTYDMLKSAIDLQEAFYNYSLKNASFSRDLESIPRRADFDACQRVCDFLEKFKEKTEQVSTQSSLVAHLFYSEILAVDKHLREWEVVPKFDEMVEKMRFKYDKYWGDYKKINHYMYFAVLLDPNMKSEMLGYWFRHLMENGCIPEENEFDVDTPVEFLTDPEKEDKIKVLVSQVETNMGVLFGLYNEKYGTKLTVNSSDVKKSSSNQCTNTTR</sequence>
<feature type="domain" description="hAT-like transposase RNase-H fold" evidence="1">
    <location>
        <begin position="62"/>
        <end position="142"/>
    </location>
</feature>
<name>A0A2U1LJW9_ARTAN</name>
<dbReference type="GO" id="GO:0003677">
    <property type="term" value="F:DNA binding"/>
    <property type="evidence" value="ECO:0007669"/>
    <property type="project" value="InterPro"/>
</dbReference>
<dbReference type="PANTHER" id="PTHR23272">
    <property type="entry name" value="BED FINGER-RELATED"/>
    <property type="match status" value="1"/>
</dbReference>
<dbReference type="SUPFAM" id="SSF53098">
    <property type="entry name" value="Ribonuclease H-like"/>
    <property type="match status" value="1"/>
</dbReference>
<dbReference type="OrthoDB" id="2610923at2759"/>
<accession>A0A2U1LJW9</accession>
<gene>
    <name evidence="2" type="ORF">CTI12_AA481620</name>
</gene>
<proteinExistence type="predicted"/>
<dbReference type="PANTHER" id="PTHR23272:SF190">
    <property type="entry name" value="ZINC FINGER, BED-TYPE-RELATED"/>
    <property type="match status" value="1"/>
</dbReference>
<dbReference type="InterPro" id="IPR025525">
    <property type="entry name" value="hAT-like_transposase_RNase-H"/>
</dbReference>
<dbReference type="EMBL" id="PKPP01009001">
    <property type="protein sequence ID" value="PWA49285.1"/>
    <property type="molecule type" value="Genomic_DNA"/>
</dbReference>
<dbReference type="InterPro" id="IPR012337">
    <property type="entry name" value="RNaseH-like_sf"/>
</dbReference>
<evidence type="ECO:0000259" key="1">
    <source>
        <dbReference type="Pfam" id="PF14372"/>
    </source>
</evidence>
<dbReference type="AlphaFoldDB" id="A0A2U1LJW9"/>